<comment type="subcellular location">
    <subcellularLocation>
        <location evidence="1 7">Cell membrane</location>
        <topology evidence="1 7">Multi-pass membrane protein</topology>
    </subcellularLocation>
</comment>
<gene>
    <name evidence="9" type="ORF">H9647_02950</name>
</gene>
<feature type="transmembrane region" description="Helical" evidence="7">
    <location>
        <begin position="218"/>
        <end position="243"/>
    </location>
</feature>
<evidence type="ECO:0000256" key="7">
    <source>
        <dbReference type="RuleBase" id="RU363032"/>
    </source>
</evidence>
<dbReference type="Gene3D" id="1.10.3720.10">
    <property type="entry name" value="MetI-like"/>
    <property type="match status" value="1"/>
</dbReference>
<dbReference type="RefSeq" id="WP_191798013.1">
    <property type="nucleotide sequence ID" value="NZ_JACSQL010000001.1"/>
</dbReference>
<dbReference type="PANTHER" id="PTHR43744:SF12">
    <property type="entry name" value="ABC TRANSPORTER PERMEASE PROTEIN MG189-RELATED"/>
    <property type="match status" value="1"/>
</dbReference>
<evidence type="ECO:0000256" key="2">
    <source>
        <dbReference type="ARBA" id="ARBA00022448"/>
    </source>
</evidence>
<keyword evidence="3" id="KW-1003">Cell membrane</keyword>
<keyword evidence="10" id="KW-1185">Reference proteome</keyword>
<proteinExistence type="inferred from homology"/>
<organism evidence="9 10">
    <name type="scientific">Paenibacillus gallinarum</name>
    <dbReference type="NCBI Taxonomy" id="2762232"/>
    <lineage>
        <taxon>Bacteria</taxon>
        <taxon>Bacillati</taxon>
        <taxon>Bacillota</taxon>
        <taxon>Bacilli</taxon>
        <taxon>Bacillales</taxon>
        <taxon>Paenibacillaceae</taxon>
        <taxon>Paenibacillus</taxon>
    </lineage>
</organism>
<evidence type="ECO:0000313" key="10">
    <source>
        <dbReference type="Proteomes" id="UP000608071"/>
    </source>
</evidence>
<evidence type="ECO:0000256" key="4">
    <source>
        <dbReference type="ARBA" id="ARBA00022692"/>
    </source>
</evidence>
<dbReference type="InterPro" id="IPR035906">
    <property type="entry name" value="MetI-like_sf"/>
</dbReference>
<evidence type="ECO:0000256" key="3">
    <source>
        <dbReference type="ARBA" id="ARBA00022475"/>
    </source>
</evidence>
<keyword evidence="6 7" id="KW-0472">Membrane</keyword>
<dbReference type="InterPro" id="IPR000515">
    <property type="entry name" value="MetI-like"/>
</dbReference>
<evidence type="ECO:0000256" key="5">
    <source>
        <dbReference type="ARBA" id="ARBA00022989"/>
    </source>
</evidence>
<dbReference type="PROSITE" id="PS50928">
    <property type="entry name" value="ABC_TM1"/>
    <property type="match status" value="1"/>
</dbReference>
<evidence type="ECO:0000256" key="6">
    <source>
        <dbReference type="ARBA" id="ARBA00023136"/>
    </source>
</evidence>
<feature type="transmembrane region" description="Helical" evidence="7">
    <location>
        <begin position="140"/>
        <end position="162"/>
    </location>
</feature>
<feature type="transmembrane region" description="Helical" evidence="7">
    <location>
        <begin position="174"/>
        <end position="197"/>
    </location>
</feature>
<evidence type="ECO:0000256" key="1">
    <source>
        <dbReference type="ARBA" id="ARBA00004651"/>
    </source>
</evidence>
<evidence type="ECO:0000259" key="8">
    <source>
        <dbReference type="PROSITE" id="PS50928"/>
    </source>
</evidence>
<reference evidence="9 10" key="1">
    <citation type="submission" date="2020-08" db="EMBL/GenBank/DDBJ databases">
        <title>A Genomic Blueprint of the Chicken Gut Microbiome.</title>
        <authorList>
            <person name="Gilroy R."/>
            <person name="Ravi A."/>
            <person name="Getino M."/>
            <person name="Pursley I."/>
            <person name="Horton D.L."/>
            <person name="Alikhan N.-F."/>
            <person name="Baker D."/>
            <person name="Gharbi K."/>
            <person name="Hall N."/>
            <person name="Watson M."/>
            <person name="Adriaenssens E.M."/>
            <person name="Foster-Nyarko E."/>
            <person name="Jarju S."/>
            <person name="Secka A."/>
            <person name="Antonio M."/>
            <person name="Oren A."/>
            <person name="Chaudhuri R."/>
            <person name="La Ragione R.M."/>
            <person name="Hildebrand F."/>
            <person name="Pallen M.J."/>
        </authorList>
    </citation>
    <scope>NUCLEOTIDE SEQUENCE [LARGE SCALE GENOMIC DNA]</scope>
    <source>
        <strain evidence="9 10">Sa2BVA9</strain>
    </source>
</reference>
<keyword evidence="5 7" id="KW-1133">Transmembrane helix</keyword>
<dbReference type="SUPFAM" id="SSF161098">
    <property type="entry name" value="MetI-like"/>
    <property type="match status" value="1"/>
</dbReference>
<keyword evidence="4 7" id="KW-0812">Transmembrane</keyword>
<dbReference type="Pfam" id="PF00528">
    <property type="entry name" value="BPD_transp_1"/>
    <property type="match status" value="1"/>
</dbReference>
<dbReference type="CDD" id="cd06261">
    <property type="entry name" value="TM_PBP2"/>
    <property type="match status" value="1"/>
</dbReference>
<feature type="transmembrane region" description="Helical" evidence="7">
    <location>
        <begin position="102"/>
        <end position="128"/>
    </location>
</feature>
<dbReference type="EMBL" id="JACSQL010000001">
    <property type="protein sequence ID" value="MBD7967011.1"/>
    <property type="molecule type" value="Genomic_DNA"/>
</dbReference>
<feature type="transmembrane region" description="Helical" evidence="7">
    <location>
        <begin position="288"/>
        <end position="307"/>
    </location>
</feature>
<comment type="similarity">
    <text evidence="7">Belongs to the binding-protein-dependent transport system permease family.</text>
</comment>
<accession>A0ABR8SU37</accession>
<sequence>MERTDITVNPNHHPARRKGLRLRRIKHMIVGKEADKGLLYRLFIYFILITVTYIYLKPVFYMVSSMLKNEADLIDPAVNWVPRTVYFGILQDAWDILHFPKAFSLSLMVSLSVACLQTCSCAVAGYAFARLRIPFKKTLFFLLLLSFIVPPQVTILPNLIFAGKLDLIRTYIPIMLPALFGHGFKGAVFVIIYRQFFANQPKELEEAAKIDGASVFRIFYRVMLPLAKPAILVVFLFSFVWTWNDFYLPSMYLTGSENVPLSLSISTANSTIQQRLAMEGPSIFDEPLKMASSFLSILPPLILYMFAQRWFVEGVERTGLVE</sequence>
<protein>
    <submittedName>
        <fullName evidence="9">Carbohydrate ABC transporter permease</fullName>
    </submittedName>
</protein>
<comment type="caution">
    <text evidence="9">The sequence shown here is derived from an EMBL/GenBank/DDBJ whole genome shotgun (WGS) entry which is preliminary data.</text>
</comment>
<dbReference type="Proteomes" id="UP000608071">
    <property type="component" value="Unassembled WGS sequence"/>
</dbReference>
<keyword evidence="2 7" id="KW-0813">Transport</keyword>
<feature type="transmembrane region" description="Helical" evidence="7">
    <location>
        <begin position="38"/>
        <end position="56"/>
    </location>
</feature>
<feature type="domain" description="ABC transmembrane type-1" evidence="8">
    <location>
        <begin position="103"/>
        <end position="307"/>
    </location>
</feature>
<name>A0ABR8SU37_9BACL</name>
<evidence type="ECO:0000313" key="9">
    <source>
        <dbReference type="EMBL" id="MBD7967011.1"/>
    </source>
</evidence>
<dbReference type="PANTHER" id="PTHR43744">
    <property type="entry name" value="ABC TRANSPORTER PERMEASE PROTEIN MG189-RELATED-RELATED"/>
    <property type="match status" value="1"/>
</dbReference>